<sequence>MLLLVTLMHVECDFSYFSQDLIT</sequence>
<evidence type="ECO:0000313" key="1">
    <source>
        <dbReference type="EMBL" id="JAD69482.1"/>
    </source>
</evidence>
<dbReference type="AlphaFoldDB" id="A0A0A9CDB1"/>
<reference evidence="1" key="1">
    <citation type="submission" date="2014-09" db="EMBL/GenBank/DDBJ databases">
        <authorList>
            <person name="Magalhaes I.L.F."/>
            <person name="Oliveira U."/>
            <person name="Santos F.R."/>
            <person name="Vidigal T.H.D.A."/>
            <person name="Brescovit A.D."/>
            <person name="Santos A.J."/>
        </authorList>
    </citation>
    <scope>NUCLEOTIDE SEQUENCE</scope>
    <source>
        <tissue evidence="1">Shoot tissue taken approximately 20 cm above the soil surface</tissue>
    </source>
</reference>
<reference evidence="1" key="2">
    <citation type="journal article" date="2015" name="Data Brief">
        <title>Shoot transcriptome of the giant reed, Arundo donax.</title>
        <authorList>
            <person name="Barrero R.A."/>
            <person name="Guerrero F.D."/>
            <person name="Moolhuijzen P."/>
            <person name="Goolsby J.A."/>
            <person name="Tidwell J."/>
            <person name="Bellgard S.E."/>
            <person name="Bellgard M.I."/>
        </authorList>
    </citation>
    <scope>NUCLEOTIDE SEQUENCE</scope>
    <source>
        <tissue evidence="1">Shoot tissue taken approximately 20 cm above the soil surface</tissue>
    </source>
</reference>
<protein>
    <submittedName>
        <fullName evidence="1">Uncharacterized protein</fullName>
    </submittedName>
</protein>
<proteinExistence type="predicted"/>
<name>A0A0A9CDB1_ARUDO</name>
<organism evidence="1">
    <name type="scientific">Arundo donax</name>
    <name type="common">Giant reed</name>
    <name type="synonym">Donax arundinaceus</name>
    <dbReference type="NCBI Taxonomy" id="35708"/>
    <lineage>
        <taxon>Eukaryota</taxon>
        <taxon>Viridiplantae</taxon>
        <taxon>Streptophyta</taxon>
        <taxon>Embryophyta</taxon>
        <taxon>Tracheophyta</taxon>
        <taxon>Spermatophyta</taxon>
        <taxon>Magnoliopsida</taxon>
        <taxon>Liliopsida</taxon>
        <taxon>Poales</taxon>
        <taxon>Poaceae</taxon>
        <taxon>PACMAD clade</taxon>
        <taxon>Arundinoideae</taxon>
        <taxon>Arundineae</taxon>
        <taxon>Arundo</taxon>
    </lineage>
</organism>
<accession>A0A0A9CDB1</accession>
<dbReference type="EMBL" id="GBRH01228413">
    <property type="protein sequence ID" value="JAD69482.1"/>
    <property type="molecule type" value="Transcribed_RNA"/>
</dbReference>